<evidence type="ECO:0000256" key="2">
    <source>
        <dbReference type="ARBA" id="ARBA00022771"/>
    </source>
</evidence>
<proteinExistence type="predicted"/>
<sequence length="106" mass="12420">MDEAHANSICYCGILAALWTSWSNDNLGRRFFGCQNYGDRRYFHFFAWFDNLMSPRARIVIIGRHVETTRCSMLRRALEGVSHQGDVTKNVTMMIPRRSDIQMMLR</sequence>
<keyword evidence="3" id="KW-0862">Zinc</keyword>
<protein>
    <recommendedName>
        <fullName evidence="5">GRF-type domain-containing protein</fullName>
    </recommendedName>
</protein>
<organism evidence="6 7">
    <name type="scientific">Gossypium arboreum</name>
    <name type="common">Tree cotton</name>
    <name type="synonym">Gossypium nanking</name>
    <dbReference type="NCBI Taxonomy" id="29729"/>
    <lineage>
        <taxon>Eukaryota</taxon>
        <taxon>Viridiplantae</taxon>
        <taxon>Streptophyta</taxon>
        <taxon>Embryophyta</taxon>
        <taxon>Tracheophyta</taxon>
        <taxon>Spermatophyta</taxon>
        <taxon>Magnoliopsida</taxon>
        <taxon>eudicotyledons</taxon>
        <taxon>Gunneridae</taxon>
        <taxon>Pentapetalae</taxon>
        <taxon>rosids</taxon>
        <taxon>malvids</taxon>
        <taxon>Malvales</taxon>
        <taxon>Malvaceae</taxon>
        <taxon>Malvoideae</taxon>
        <taxon>Gossypium</taxon>
    </lineage>
</organism>
<accession>A0ABR0MMQ2</accession>
<dbReference type="Proteomes" id="UP001358586">
    <property type="component" value="Chromosome 12"/>
</dbReference>
<keyword evidence="2 4" id="KW-0863">Zinc-finger</keyword>
<evidence type="ECO:0000259" key="5">
    <source>
        <dbReference type="PROSITE" id="PS51999"/>
    </source>
</evidence>
<name>A0ABR0MMQ2_GOSAR</name>
<dbReference type="PANTHER" id="PTHR33248">
    <property type="entry name" value="ZINC ION-BINDING PROTEIN"/>
    <property type="match status" value="1"/>
</dbReference>
<feature type="domain" description="GRF-type" evidence="5">
    <location>
        <begin position="10"/>
        <end position="52"/>
    </location>
</feature>
<dbReference type="InterPro" id="IPR010666">
    <property type="entry name" value="Znf_GRF"/>
</dbReference>
<keyword evidence="1" id="KW-0479">Metal-binding</keyword>
<evidence type="ECO:0000313" key="7">
    <source>
        <dbReference type="Proteomes" id="UP001358586"/>
    </source>
</evidence>
<keyword evidence="7" id="KW-1185">Reference proteome</keyword>
<reference evidence="6 7" key="1">
    <citation type="submission" date="2023-03" db="EMBL/GenBank/DDBJ databases">
        <title>WGS of Gossypium arboreum.</title>
        <authorList>
            <person name="Yu D."/>
        </authorList>
    </citation>
    <scope>NUCLEOTIDE SEQUENCE [LARGE SCALE GENOMIC DNA]</scope>
    <source>
        <tissue evidence="6">Leaf</tissue>
    </source>
</reference>
<evidence type="ECO:0000256" key="1">
    <source>
        <dbReference type="ARBA" id="ARBA00022723"/>
    </source>
</evidence>
<evidence type="ECO:0000313" key="6">
    <source>
        <dbReference type="EMBL" id="KAK5775269.1"/>
    </source>
</evidence>
<evidence type="ECO:0000256" key="3">
    <source>
        <dbReference type="ARBA" id="ARBA00022833"/>
    </source>
</evidence>
<gene>
    <name evidence="6" type="ORF">PVK06_043142</name>
</gene>
<dbReference type="EMBL" id="JARKNE010000012">
    <property type="protein sequence ID" value="KAK5775269.1"/>
    <property type="molecule type" value="Genomic_DNA"/>
</dbReference>
<dbReference type="PROSITE" id="PS51999">
    <property type="entry name" value="ZF_GRF"/>
    <property type="match status" value="1"/>
</dbReference>
<evidence type="ECO:0000256" key="4">
    <source>
        <dbReference type="PROSITE-ProRule" id="PRU01343"/>
    </source>
</evidence>
<comment type="caution">
    <text evidence="6">The sequence shown here is derived from an EMBL/GenBank/DDBJ whole genome shotgun (WGS) entry which is preliminary data.</text>
</comment>